<dbReference type="RefSeq" id="XP_013330495.1">
    <property type="nucleotide sequence ID" value="XM_013475041.1"/>
</dbReference>
<feature type="domain" description="Major facilitator superfamily (MFS) profile" evidence="7">
    <location>
        <begin position="73"/>
        <end position="514"/>
    </location>
</feature>
<dbReference type="Gene3D" id="1.20.1250.20">
    <property type="entry name" value="MFS general substrate transporter like domains"/>
    <property type="match status" value="1"/>
</dbReference>
<dbReference type="InterPro" id="IPR036259">
    <property type="entry name" value="MFS_trans_sf"/>
</dbReference>
<feature type="transmembrane region" description="Helical" evidence="6">
    <location>
        <begin position="317"/>
        <end position="339"/>
    </location>
</feature>
<dbReference type="InterPro" id="IPR011701">
    <property type="entry name" value="MFS"/>
</dbReference>
<comment type="subcellular location">
    <subcellularLocation>
        <location evidence="1">Membrane</location>
        <topology evidence="1">Multi-pass membrane protein</topology>
    </subcellularLocation>
</comment>
<feature type="transmembrane region" description="Helical" evidence="6">
    <location>
        <begin position="227"/>
        <end position="247"/>
    </location>
</feature>
<accession>A0A0F4Z1Z3</accession>
<feature type="transmembrane region" description="Helical" evidence="6">
    <location>
        <begin position="351"/>
        <end position="372"/>
    </location>
</feature>
<dbReference type="SUPFAM" id="SSF103473">
    <property type="entry name" value="MFS general substrate transporter"/>
    <property type="match status" value="1"/>
</dbReference>
<sequence length="527" mass="58074">MSIHEDNPKSSGVDTASEKVEHTHVQTAATAADLSPEHREFLLQRHGTLDLDPIPAPDEADPYNWPVWKKTINLVLVAFHAMMGTFTAACIIPAYMLISKDLGISLQRASYLTSLQIAILGGAPLFWRPLSSRFGRRPIFLLSLVCSLVTNVGCAKSPNYASMAACRALTAFFISPALALGSVVVTESFFRKERARYMGVWTLLVTLGVPVAPFIFGFVAQRVGYRWIYWVLAIVSFCNCLPPVSWVNRNQVNGVQFILYLFFGPETRYVPGNPGRSGSGFRQQYLSFRRIDPTPLQLWEFIHPLTLAGRASVSIPAIAYAMIFLFGSVLVTVEIPQLLQEKFALSTQGLGLQFLSLVIGSLLGEQVGGSLSDFWMNSRARRTHQRPAPEYRLWLSYIGFALTIVGVIVFLVQIQNSPAGHWNITPIVGVAIAAFGNQVVTTVLITYAVDCNHEESASVGVFITFVRQIWGFIGPFWFPDMFTNVGVANSAGVATALMVGVSVIPTLLLQWRGPTWRGVRPRVESAA</sequence>
<feature type="transmembrane region" description="Helical" evidence="6">
    <location>
        <begin position="164"/>
        <end position="185"/>
    </location>
</feature>
<evidence type="ECO:0000256" key="3">
    <source>
        <dbReference type="ARBA" id="ARBA00022989"/>
    </source>
</evidence>
<dbReference type="STRING" id="1408163.A0A0F4Z1Z3"/>
<evidence type="ECO:0000259" key="7">
    <source>
        <dbReference type="PROSITE" id="PS50850"/>
    </source>
</evidence>
<protein>
    <submittedName>
        <fullName evidence="8">MFS multidrug transporter</fullName>
    </submittedName>
</protein>
<dbReference type="PROSITE" id="PS50850">
    <property type="entry name" value="MFS"/>
    <property type="match status" value="1"/>
</dbReference>
<feature type="region of interest" description="Disordered" evidence="5">
    <location>
        <begin position="1"/>
        <end position="30"/>
    </location>
</feature>
<evidence type="ECO:0000313" key="8">
    <source>
        <dbReference type="EMBL" id="KKA23883.1"/>
    </source>
</evidence>
<gene>
    <name evidence="8" type="ORF">T310_2114</name>
</gene>
<dbReference type="GO" id="GO:0005886">
    <property type="term" value="C:plasma membrane"/>
    <property type="evidence" value="ECO:0007669"/>
    <property type="project" value="TreeGrafter"/>
</dbReference>
<evidence type="ECO:0000256" key="1">
    <source>
        <dbReference type="ARBA" id="ARBA00004141"/>
    </source>
</evidence>
<feature type="transmembrane region" description="Helical" evidence="6">
    <location>
        <begin position="197"/>
        <end position="221"/>
    </location>
</feature>
<dbReference type="GeneID" id="25314465"/>
<reference evidence="8 9" key="1">
    <citation type="submission" date="2015-04" db="EMBL/GenBank/DDBJ databases">
        <authorList>
            <person name="Heijne W.H."/>
            <person name="Fedorova N.D."/>
            <person name="Nierman W.C."/>
            <person name="Vollebregt A.W."/>
            <person name="Zhao Z."/>
            <person name="Wu L."/>
            <person name="Kumar M."/>
            <person name="Stam H."/>
            <person name="van den Berg M.A."/>
            <person name="Pel H.J."/>
        </authorList>
    </citation>
    <scope>NUCLEOTIDE SEQUENCE [LARGE SCALE GENOMIC DNA]</scope>
    <source>
        <strain evidence="8 9">CBS 393.64</strain>
    </source>
</reference>
<dbReference type="GO" id="GO:0022857">
    <property type="term" value="F:transmembrane transporter activity"/>
    <property type="evidence" value="ECO:0007669"/>
    <property type="project" value="InterPro"/>
</dbReference>
<evidence type="ECO:0000256" key="6">
    <source>
        <dbReference type="SAM" id="Phobius"/>
    </source>
</evidence>
<feature type="transmembrane region" description="Helical" evidence="6">
    <location>
        <begin position="424"/>
        <end position="447"/>
    </location>
</feature>
<keyword evidence="3 6" id="KW-1133">Transmembrane helix</keyword>
<dbReference type="EMBL" id="LASV01000084">
    <property type="protein sequence ID" value="KKA23883.1"/>
    <property type="molecule type" value="Genomic_DNA"/>
</dbReference>
<dbReference type="OrthoDB" id="2585655at2759"/>
<organism evidence="8 9">
    <name type="scientific">Rasamsonia emersonii (strain ATCC 16479 / CBS 393.64 / IMI 116815)</name>
    <dbReference type="NCBI Taxonomy" id="1408163"/>
    <lineage>
        <taxon>Eukaryota</taxon>
        <taxon>Fungi</taxon>
        <taxon>Dikarya</taxon>
        <taxon>Ascomycota</taxon>
        <taxon>Pezizomycotina</taxon>
        <taxon>Eurotiomycetes</taxon>
        <taxon>Eurotiomycetidae</taxon>
        <taxon>Eurotiales</taxon>
        <taxon>Trichocomaceae</taxon>
        <taxon>Rasamsonia</taxon>
    </lineage>
</organism>
<feature type="transmembrane region" description="Helical" evidence="6">
    <location>
        <begin position="490"/>
        <end position="511"/>
    </location>
</feature>
<feature type="transmembrane region" description="Helical" evidence="6">
    <location>
        <begin position="139"/>
        <end position="158"/>
    </location>
</feature>
<feature type="transmembrane region" description="Helical" evidence="6">
    <location>
        <begin position="109"/>
        <end position="127"/>
    </location>
</feature>
<dbReference type="FunFam" id="1.20.1250.20:FF:000318">
    <property type="entry name" value="MFS multidrug transporter, putative"/>
    <property type="match status" value="1"/>
</dbReference>
<dbReference type="AlphaFoldDB" id="A0A0F4Z1Z3"/>
<feature type="transmembrane region" description="Helical" evidence="6">
    <location>
        <begin position="459"/>
        <end position="478"/>
    </location>
</feature>
<keyword evidence="9" id="KW-1185">Reference proteome</keyword>
<evidence type="ECO:0000256" key="4">
    <source>
        <dbReference type="ARBA" id="ARBA00023136"/>
    </source>
</evidence>
<evidence type="ECO:0000256" key="5">
    <source>
        <dbReference type="SAM" id="MobiDB-lite"/>
    </source>
</evidence>
<name>A0A0F4Z1Z3_RASE3</name>
<dbReference type="Proteomes" id="UP000053958">
    <property type="component" value="Unassembled WGS sequence"/>
</dbReference>
<dbReference type="PANTHER" id="PTHR23502:SF2">
    <property type="entry name" value="TRANSPORTER, PUTATIVE (AFU_ORTHOLOGUE AFUA_2G08910)-RELATED"/>
    <property type="match status" value="1"/>
</dbReference>
<dbReference type="Pfam" id="PF07690">
    <property type="entry name" value="MFS_1"/>
    <property type="match status" value="1"/>
</dbReference>
<evidence type="ECO:0000313" key="9">
    <source>
        <dbReference type="Proteomes" id="UP000053958"/>
    </source>
</evidence>
<comment type="caution">
    <text evidence="8">The sequence shown here is derived from an EMBL/GenBank/DDBJ whole genome shotgun (WGS) entry which is preliminary data.</text>
</comment>
<dbReference type="PANTHER" id="PTHR23502">
    <property type="entry name" value="MAJOR FACILITATOR SUPERFAMILY"/>
    <property type="match status" value="1"/>
</dbReference>
<proteinExistence type="predicted"/>
<evidence type="ECO:0000256" key="2">
    <source>
        <dbReference type="ARBA" id="ARBA00022692"/>
    </source>
</evidence>
<keyword evidence="2 6" id="KW-0812">Transmembrane</keyword>
<dbReference type="InterPro" id="IPR020846">
    <property type="entry name" value="MFS_dom"/>
</dbReference>
<feature type="transmembrane region" description="Helical" evidence="6">
    <location>
        <begin position="74"/>
        <end position="97"/>
    </location>
</feature>
<keyword evidence="4 6" id="KW-0472">Membrane</keyword>
<feature type="transmembrane region" description="Helical" evidence="6">
    <location>
        <begin position="393"/>
        <end position="412"/>
    </location>
</feature>